<comment type="caution">
    <text evidence="9">The sequence shown here is derived from an EMBL/GenBank/DDBJ whole genome shotgun (WGS) entry which is preliminary data.</text>
</comment>
<accession>A0ABV8FZB7</accession>
<evidence type="ECO:0000313" key="10">
    <source>
        <dbReference type="Proteomes" id="UP001595851"/>
    </source>
</evidence>
<feature type="domain" description="RecX first three-helical" evidence="8">
    <location>
        <begin position="23"/>
        <end position="61"/>
    </location>
</feature>
<keyword evidence="4 5" id="KW-0963">Cytoplasm</keyword>
<comment type="subcellular location">
    <subcellularLocation>
        <location evidence="1 5">Cytoplasm</location>
    </subcellularLocation>
</comment>
<protein>
    <recommendedName>
        <fullName evidence="3 5">Regulatory protein RecX</fullName>
    </recommendedName>
</protein>
<evidence type="ECO:0000256" key="4">
    <source>
        <dbReference type="ARBA" id="ARBA00022490"/>
    </source>
</evidence>
<dbReference type="InterPro" id="IPR003783">
    <property type="entry name" value="Regulatory_RecX"/>
</dbReference>
<dbReference type="Pfam" id="PF21981">
    <property type="entry name" value="RecX_HTH3"/>
    <property type="match status" value="1"/>
</dbReference>
<reference evidence="10" key="1">
    <citation type="journal article" date="2019" name="Int. J. Syst. Evol. Microbiol.">
        <title>The Global Catalogue of Microorganisms (GCM) 10K type strain sequencing project: providing services to taxonomists for standard genome sequencing and annotation.</title>
        <authorList>
            <consortium name="The Broad Institute Genomics Platform"/>
            <consortium name="The Broad Institute Genome Sequencing Center for Infectious Disease"/>
            <person name="Wu L."/>
            <person name="Ma J."/>
        </authorList>
    </citation>
    <scope>NUCLEOTIDE SEQUENCE [LARGE SCALE GENOMIC DNA]</scope>
    <source>
        <strain evidence="10">TBRC 1276</strain>
    </source>
</reference>
<dbReference type="NCBIfam" id="NF001061">
    <property type="entry name" value="PRK00117.5-1"/>
    <property type="match status" value="1"/>
</dbReference>
<evidence type="ECO:0000313" key="9">
    <source>
        <dbReference type="EMBL" id="MFC4005621.1"/>
    </source>
</evidence>
<comment type="function">
    <text evidence="5">Modulates RecA activity.</text>
</comment>
<proteinExistence type="inferred from homology"/>
<name>A0ABV8FZB7_9ACTN</name>
<evidence type="ECO:0000256" key="1">
    <source>
        <dbReference type="ARBA" id="ARBA00004496"/>
    </source>
</evidence>
<dbReference type="Gene3D" id="1.10.10.10">
    <property type="entry name" value="Winged helix-like DNA-binding domain superfamily/Winged helix DNA-binding domain"/>
    <property type="match status" value="2"/>
</dbReference>
<comment type="similarity">
    <text evidence="2 5">Belongs to the RecX family.</text>
</comment>
<dbReference type="RefSeq" id="WP_379526431.1">
    <property type="nucleotide sequence ID" value="NZ_JBHSBI010000001.1"/>
</dbReference>
<organism evidence="9 10">
    <name type="scientific">Nonomuraea purpurea</name>
    <dbReference type="NCBI Taxonomy" id="1849276"/>
    <lineage>
        <taxon>Bacteria</taxon>
        <taxon>Bacillati</taxon>
        <taxon>Actinomycetota</taxon>
        <taxon>Actinomycetes</taxon>
        <taxon>Streptosporangiales</taxon>
        <taxon>Streptosporangiaceae</taxon>
        <taxon>Nonomuraea</taxon>
    </lineage>
</organism>
<dbReference type="InterPro" id="IPR053926">
    <property type="entry name" value="RecX_HTH_1st"/>
</dbReference>
<dbReference type="InterPro" id="IPR053924">
    <property type="entry name" value="RecX_HTH_2nd"/>
</dbReference>
<feature type="domain" description="RecX third three-helical" evidence="7">
    <location>
        <begin position="116"/>
        <end position="163"/>
    </location>
</feature>
<dbReference type="HAMAP" id="MF_01114">
    <property type="entry name" value="RecX"/>
    <property type="match status" value="1"/>
</dbReference>
<dbReference type="PANTHER" id="PTHR33602:SF1">
    <property type="entry name" value="REGULATORY PROTEIN RECX FAMILY PROTEIN"/>
    <property type="match status" value="1"/>
</dbReference>
<evidence type="ECO:0000256" key="3">
    <source>
        <dbReference type="ARBA" id="ARBA00018111"/>
    </source>
</evidence>
<dbReference type="Pfam" id="PF02631">
    <property type="entry name" value="RecX_HTH2"/>
    <property type="match status" value="1"/>
</dbReference>
<dbReference type="Pfam" id="PF21982">
    <property type="entry name" value="RecX_HTH1"/>
    <property type="match status" value="1"/>
</dbReference>
<dbReference type="InterPro" id="IPR036388">
    <property type="entry name" value="WH-like_DNA-bd_sf"/>
</dbReference>
<evidence type="ECO:0000256" key="5">
    <source>
        <dbReference type="HAMAP-Rule" id="MF_01114"/>
    </source>
</evidence>
<feature type="domain" description="RecX second three-helical" evidence="6">
    <location>
        <begin position="69"/>
        <end position="109"/>
    </location>
</feature>
<gene>
    <name evidence="5 9" type="primary">recX</name>
    <name evidence="9" type="ORF">ACFOY2_00190</name>
</gene>
<keyword evidence="10" id="KW-1185">Reference proteome</keyword>
<dbReference type="Proteomes" id="UP001595851">
    <property type="component" value="Unassembled WGS sequence"/>
</dbReference>
<evidence type="ECO:0000256" key="2">
    <source>
        <dbReference type="ARBA" id="ARBA00009695"/>
    </source>
</evidence>
<dbReference type="InterPro" id="IPR053925">
    <property type="entry name" value="RecX_HTH_3rd"/>
</dbReference>
<sequence>MPDGPDAESPAAAAPAADPESVARAICLRLLTMAPKTRAQLAEALRKRDVPDEAAEAVLGRFSELGLINDEAFATAWVDSRHHGRGLAKRALAAELRHRGVDTETVNEAVERLDSDQEAETARRLVDRKLASTRSLDPQTRTRRLAGMLARKGYSSGLAFRVIREALEQEGIDLEEDFP</sequence>
<evidence type="ECO:0000259" key="6">
    <source>
        <dbReference type="Pfam" id="PF02631"/>
    </source>
</evidence>
<dbReference type="EMBL" id="JBHSBI010000001">
    <property type="protein sequence ID" value="MFC4005621.1"/>
    <property type="molecule type" value="Genomic_DNA"/>
</dbReference>
<evidence type="ECO:0000259" key="7">
    <source>
        <dbReference type="Pfam" id="PF21981"/>
    </source>
</evidence>
<evidence type="ECO:0000259" key="8">
    <source>
        <dbReference type="Pfam" id="PF21982"/>
    </source>
</evidence>
<dbReference type="PANTHER" id="PTHR33602">
    <property type="entry name" value="REGULATORY PROTEIN RECX FAMILY PROTEIN"/>
    <property type="match status" value="1"/>
</dbReference>